<keyword evidence="2" id="KW-1185">Reference proteome</keyword>
<dbReference type="OrthoDB" id="197996at2157"/>
<protein>
    <submittedName>
        <fullName evidence="1">Uncharacterized protein</fullName>
    </submittedName>
</protein>
<dbReference type="RefSeq" id="WP_076608992.1">
    <property type="nucleotide sequence ID" value="NZ_FTNR01000006.1"/>
</dbReference>
<gene>
    <name evidence="1" type="ORF">SAMN05421752_10646</name>
</gene>
<name>A0A1N7F7H5_9EURY</name>
<evidence type="ECO:0000313" key="1">
    <source>
        <dbReference type="EMBL" id="SIR96236.1"/>
    </source>
</evidence>
<proteinExistence type="predicted"/>
<dbReference type="AlphaFoldDB" id="A0A1N7F7H5"/>
<dbReference type="EMBL" id="FTNR01000006">
    <property type="protein sequence ID" value="SIR96236.1"/>
    <property type="molecule type" value="Genomic_DNA"/>
</dbReference>
<reference evidence="2" key="1">
    <citation type="submission" date="2017-01" db="EMBL/GenBank/DDBJ databases">
        <authorList>
            <person name="Varghese N."/>
            <person name="Submissions S."/>
        </authorList>
    </citation>
    <scope>NUCLEOTIDE SEQUENCE [LARGE SCALE GENOMIC DNA]</scope>
    <source>
        <strain evidence="2">type strain: HArc-</strain>
    </source>
</reference>
<dbReference type="Proteomes" id="UP000185936">
    <property type="component" value="Unassembled WGS sequence"/>
</dbReference>
<evidence type="ECO:0000313" key="2">
    <source>
        <dbReference type="Proteomes" id="UP000185936"/>
    </source>
</evidence>
<sequence>MGLLELMLGQSSSGEQGVDGHSYKLPKDTHDFVYPIAARRAELEAFVELLEADAEAQSVGDDADELQAAFDEVLGESEIDASKLAEKQQKPRRETERILERWTDQVTEDIGVVYARPGTYPTLATFVKRCTQRDEHDDDPFVLPEVFGEGTALLKRLEAATDDQYRAVVHTDLLPDQ</sequence>
<organism evidence="1 2">
    <name type="scientific">Natronorubrum thiooxidans</name>
    <dbReference type="NCBI Taxonomy" id="308853"/>
    <lineage>
        <taxon>Archaea</taxon>
        <taxon>Methanobacteriati</taxon>
        <taxon>Methanobacteriota</taxon>
        <taxon>Stenosarchaea group</taxon>
        <taxon>Halobacteria</taxon>
        <taxon>Halobacteriales</taxon>
        <taxon>Natrialbaceae</taxon>
        <taxon>Natronorubrum</taxon>
    </lineage>
</organism>
<dbReference type="STRING" id="308853.SAMN05421752_10646"/>
<accession>A0A1N7F7H5</accession>